<dbReference type="InterPro" id="IPR014720">
    <property type="entry name" value="dsRBD_dom"/>
</dbReference>
<dbReference type="Gene3D" id="3.30.160.20">
    <property type="match status" value="1"/>
</dbReference>
<dbReference type="CDD" id="cd00048">
    <property type="entry name" value="DSRM_SF"/>
    <property type="match status" value="1"/>
</dbReference>
<organism evidence="2">
    <name type="scientific">viral metagenome</name>
    <dbReference type="NCBI Taxonomy" id="1070528"/>
    <lineage>
        <taxon>unclassified sequences</taxon>
        <taxon>metagenomes</taxon>
        <taxon>organismal metagenomes</taxon>
    </lineage>
</organism>
<proteinExistence type="predicted"/>
<evidence type="ECO:0000313" key="2">
    <source>
        <dbReference type="EMBL" id="QHU07936.1"/>
    </source>
</evidence>
<accession>A0A6C0JSZ8</accession>
<dbReference type="EMBL" id="MN740694">
    <property type="protein sequence ID" value="QHU07936.1"/>
    <property type="molecule type" value="Genomic_DNA"/>
</dbReference>
<feature type="domain" description="DRBM" evidence="1">
    <location>
        <begin position="13"/>
        <end position="65"/>
    </location>
</feature>
<sequence>MSVSALNLIYQKLVLQTPKLEAPTYTYTGSGTIWSCILIFDNKTIISGVFTNKKDAKEDAAKKYIEVFQPQTEETTDLSHVKNTIFLLDGDQRMDCWKWLSQQTMDPSVIVYAFCSPVTPIPNGIYNGHFDVFKSKTTNRDSSDALLLMSLGRMTDRYGKSGNTRLVVVSSDHILVQAAQDIGIEWAGNLPQLTTLINTWK</sequence>
<dbReference type="Pfam" id="PF00035">
    <property type="entry name" value="dsrm"/>
    <property type="match status" value="1"/>
</dbReference>
<reference evidence="2" key="1">
    <citation type="journal article" date="2020" name="Nature">
        <title>Giant virus diversity and host interactions through global metagenomics.</title>
        <authorList>
            <person name="Schulz F."/>
            <person name="Roux S."/>
            <person name="Paez-Espino D."/>
            <person name="Jungbluth S."/>
            <person name="Walsh D.A."/>
            <person name="Denef V.J."/>
            <person name="McMahon K.D."/>
            <person name="Konstantinidis K.T."/>
            <person name="Eloe-Fadrosh E.A."/>
            <person name="Kyrpides N.C."/>
            <person name="Woyke T."/>
        </authorList>
    </citation>
    <scope>NUCLEOTIDE SEQUENCE</scope>
    <source>
        <strain evidence="2">GVMAG-S-1062768-28</strain>
    </source>
</reference>
<evidence type="ECO:0000259" key="1">
    <source>
        <dbReference type="Pfam" id="PF00035"/>
    </source>
</evidence>
<dbReference type="AlphaFoldDB" id="A0A6C0JSZ8"/>
<protein>
    <recommendedName>
        <fullName evidence="1">DRBM domain-containing protein</fullName>
    </recommendedName>
</protein>
<dbReference type="SUPFAM" id="SSF54768">
    <property type="entry name" value="dsRNA-binding domain-like"/>
    <property type="match status" value="1"/>
</dbReference>
<name>A0A6C0JSZ8_9ZZZZ</name>